<dbReference type="SMART" id="SM00860">
    <property type="entry name" value="SMI1_KNR4"/>
    <property type="match status" value="1"/>
</dbReference>
<evidence type="ECO:0000313" key="3">
    <source>
        <dbReference type="Proteomes" id="UP000832011"/>
    </source>
</evidence>
<dbReference type="InterPro" id="IPR037883">
    <property type="entry name" value="Knr4/Smi1-like_sf"/>
</dbReference>
<reference evidence="2 3" key="1">
    <citation type="journal article" date="2022" name="Res Sq">
        <title>Evolution of multicellular longitudinally dividing oral cavity symbionts (Neisseriaceae).</title>
        <authorList>
            <person name="Nyongesa S."/>
            <person name="Weber P."/>
            <person name="Bernet E."/>
            <person name="Pullido F."/>
            <person name="Nieckarz M."/>
            <person name="Delaby M."/>
            <person name="Nieves C."/>
            <person name="Viehboeck T."/>
            <person name="Krause N."/>
            <person name="Rivera-Millot A."/>
            <person name="Nakamura A."/>
            <person name="Vischer N."/>
            <person name="VanNieuwenhze M."/>
            <person name="Brun Y."/>
            <person name="Cava F."/>
            <person name="Bulgheresi S."/>
            <person name="Veyrier F."/>
        </authorList>
    </citation>
    <scope>NUCLEOTIDE SEQUENCE [LARGE SCALE GENOMIC DNA]</scope>
    <source>
        <strain evidence="2 3">SN4</strain>
    </source>
</reference>
<dbReference type="PANTHER" id="PTHR47432:SF1">
    <property type="entry name" value="CELL WALL ASSEMBLY REGULATOR SMI1"/>
    <property type="match status" value="1"/>
</dbReference>
<organism evidence="2 3">
    <name type="scientific">Vitreoscilla massiliensis</name>
    <dbReference type="NCBI Taxonomy" id="1689272"/>
    <lineage>
        <taxon>Bacteria</taxon>
        <taxon>Pseudomonadati</taxon>
        <taxon>Pseudomonadota</taxon>
        <taxon>Betaproteobacteria</taxon>
        <taxon>Neisseriales</taxon>
        <taxon>Neisseriaceae</taxon>
        <taxon>Vitreoscilla</taxon>
    </lineage>
</organism>
<dbReference type="PANTHER" id="PTHR47432">
    <property type="entry name" value="CELL WALL ASSEMBLY REGULATOR SMI1"/>
    <property type="match status" value="1"/>
</dbReference>
<gene>
    <name evidence="2" type="ORF">LVJ82_02825</name>
</gene>
<dbReference type="RefSeq" id="WP_058356155.1">
    <property type="nucleotide sequence ID" value="NZ_CABKVG010000008.1"/>
</dbReference>
<accession>A0ABY4E357</accession>
<proteinExistence type="predicted"/>
<name>A0ABY4E357_9NEIS</name>
<dbReference type="Pfam" id="PF09346">
    <property type="entry name" value="SMI1_KNR4"/>
    <property type="match status" value="1"/>
</dbReference>
<dbReference type="EMBL" id="CP091511">
    <property type="protein sequence ID" value="UOO89939.1"/>
    <property type="molecule type" value="Genomic_DNA"/>
</dbReference>
<dbReference type="Proteomes" id="UP000832011">
    <property type="component" value="Chromosome"/>
</dbReference>
<dbReference type="InterPro" id="IPR051873">
    <property type="entry name" value="KNR4/SMI1_regulator"/>
</dbReference>
<feature type="domain" description="Knr4/Smi1-like" evidence="1">
    <location>
        <begin position="29"/>
        <end position="169"/>
    </location>
</feature>
<dbReference type="SUPFAM" id="SSF160631">
    <property type="entry name" value="SMI1/KNR4-like"/>
    <property type="match status" value="1"/>
</dbReference>
<keyword evidence="3" id="KW-1185">Reference proteome</keyword>
<dbReference type="InterPro" id="IPR018958">
    <property type="entry name" value="Knr4/Smi1-like_dom"/>
</dbReference>
<evidence type="ECO:0000313" key="2">
    <source>
        <dbReference type="EMBL" id="UOO89939.1"/>
    </source>
</evidence>
<protein>
    <submittedName>
        <fullName evidence="2">SMI1/KNR4 family protein</fullName>
    </submittedName>
</protein>
<sequence>MSDVSQRLQAALSQLLQGHDVGEPVLNAGASEADFIQLEQLTQTRLPEDFKAVYRVFNGQAEVDVYVLDGEEWLSLARMAEEWEVWKDLLDNGTFSDGGKAFSSDAETGIKPVWWSDKWLPFTYDGAGNHLCLDLDPTDEGTYGQVIRMWHDDAERSVEASSFAAWLGDYVTALESGQYVYSDDYGGIVNSDDIIDEDDD</sequence>
<evidence type="ECO:0000259" key="1">
    <source>
        <dbReference type="SMART" id="SM00860"/>
    </source>
</evidence>
<dbReference type="Gene3D" id="3.40.1580.10">
    <property type="entry name" value="SMI1/KNR4-like"/>
    <property type="match status" value="1"/>
</dbReference>